<organism evidence="11 12">
    <name type="scientific">Anabas testudineus</name>
    <name type="common">Climbing perch</name>
    <name type="synonym">Anthias testudineus</name>
    <dbReference type="NCBI Taxonomy" id="64144"/>
    <lineage>
        <taxon>Eukaryota</taxon>
        <taxon>Metazoa</taxon>
        <taxon>Chordata</taxon>
        <taxon>Craniata</taxon>
        <taxon>Vertebrata</taxon>
        <taxon>Euteleostomi</taxon>
        <taxon>Actinopterygii</taxon>
        <taxon>Neopterygii</taxon>
        <taxon>Teleostei</taxon>
        <taxon>Neoteleostei</taxon>
        <taxon>Acanthomorphata</taxon>
        <taxon>Anabantaria</taxon>
        <taxon>Anabantiformes</taxon>
        <taxon>Anabantoidei</taxon>
        <taxon>Anabantidae</taxon>
        <taxon>Anabas</taxon>
    </lineage>
</organism>
<dbReference type="Proteomes" id="UP000265040">
    <property type="component" value="Chromosome 18"/>
</dbReference>
<accession>A0A3Q1J4U0</accession>
<evidence type="ECO:0000256" key="5">
    <source>
        <dbReference type="ARBA" id="ARBA00023136"/>
    </source>
</evidence>
<dbReference type="InterPro" id="IPR052051">
    <property type="entry name" value="TCR_complex_component"/>
</dbReference>
<name>A0A3Q1J4U0_ANATE</name>
<evidence type="ECO:0000313" key="11">
    <source>
        <dbReference type="Ensembl" id="ENSATEP00000027855.3"/>
    </source>
</evidence>
<keyword evidence="6" id="KW-1015">Disulfide bond</keyword>
<reference evidence="11" key="3">
    <citation type="submission" date="2025-09" db="UniProtKB">
        <authorList>
            <consortium name="Ensembl"/>
        </authorList>
    </citation>
    <scope>IDENTIFICATION</scope>
</reference>
<dbReference type="GO" id="GO:0009617">
    <property type="term" value="P:response to bacterium"/>
    <property type="evidence" value="ECO:0007669"/>
    <property type="project" value="TreeGrafter"/>
</dbReference>
<dbReference type="GO" id="GO:0005886">
    <property type="term" value="C:plasma membrane"/>
    <property type="evidence" value="ECO:0007669"/>
    <property type="project" value="UniProtKB-SubCell"/>
</dbReference>
<feature type="transmembrane region" description="Helical" evidence="8">
    <location>
        <begin position="148"/>
        <end position="171"/>
    </location>
</feature>
<evidence type="ECO:0000259" key="10">
    <source>
        <dbReference type="SMART" id="SM00409"/>
    </source>
</evidence>
<feature type="domain" description="Immunoglobulin" evidence="10">
    <location>
        <begin position="22"/>
        <end position="126"/>
    </location>
</feature>
<keyword evidence="4" id="KW-0391">Immunity</keyword>
<protein>
    <recommendedName>
        <fullName evidence="10">Immunoglobulin domain-containing protein</fullName>
    </recommendedName>
</protein>
<feature type="chain" id="PRO_5043377555" description="Immunoglobulin domain-containing protein" evidence="9">
    <location>
        <begin position="23"/>
        <end position="221"/>
    </location>
</feature>
<dbReference type="SMART" id="SM00409">
    <property type="entry name" value="IG"/>
    <property type="match status" value="1"/>
</dbReference>
<sequence>MNFILIRALILCSFSWISVLVSHDVKVQSGLSVTLLCPNTSTLDTVTAWFRVVNSTNASCIALMTRSYNKPKFCDGFQNRSFEMETNLSTVFLKIKQVDLSDSGLYFCQFFFGGRAVYNVIHLTVEGSDEFQDDEDRKSKTECETTNLLSLILGALTVFLVLVVIGLAVTIKDQKPPQHENLDCDELKPAALSLYSTTLRSRRKVETRVIYAAQQVDSEWN</sequence>
<comment type="subcellular location">
    <subcellularLocation>
        <location evidence="1">Cell membrane</location>
    </subcellularLocation>
</comment>
<dbReference type="AlphaFoldDB" id="A0A3Q1J4U0"/>
<keyword evidence="8" id="KW-1133">Transmembrane helix</keyword>
<dbReference type="FunCoup" id="A0A3Q1J4U0">
    <property type="interactions" value="33"/>
</dbReference>
<dbReference type="PANTHER" id="PTHR19433:SF111">
    <property type="entry name" value="T CELL RECEPTOR ALPHA VARIABLE 4"/>
    <property type="match status" value="1"/>
</dbReference>
<dbReference type="Ensembl" id="ENSATET00000028293.3">
    <property type="protein sequence ID" value="ENSATEP00000027855.3"/>
    <property type="gene ID" value="ENSATEG00000032032.1"/>
</dbReference>
<evidence type="ECO:0000256" key="8">
    <source>
        <dbReference type="SAM" id="Phobius"/>
    </source>
</evidence>
<keyword evidence="2" id="KW-1003">Cell membrane</keyword>
<dbReference type="InterPro" id="IPR036179">
    <property type="entry name" value="Ig-like_dom_sf"/>
</dbReference>
<dbReference type="SUPFAM" id="SSF48726">
    <property type="entry name" value="Immunoglobulin"/>
    <property type="match status" value="1"/>
</dbReference>
<dbReference type="InterPro" id="IPR013106">
    <property type="entry name" value="Ig_V-set"/>
</dbReference>
<dbReference type="RefSeq" id="XP_026208388.1">
    <property type="nucleotide sequence ID" value="XM_026352603.1"/>
</dbReference>
<dbReference type="GeneTree" id="ENSGT01150000287593"/>
<proteinExistence type="predicted"/>
<dbReference type="GO" id="GO:0002376">
    <property type="term" value="P:immune system process"/>
    <property type="evidence" value="ECO:0007669"/>
    <property type="project" value="UniProtKB-KW"/>
</dbReference>
<keyword evidence="5 8" id="KW-0472">Membrane</keyword>
<dbReference type="STRING" id="64144.ENSATEP00000027855"/>
<evidence type="ECO:0000313" key="12">
    <source>
        <dbReference type="Proteomes" id="UP000265040"/>
    </source>
</evidence>
<evidence type="ECO:0000256" key="9">
    <source>
        <dbReference type="SAM" id="SignalP"/>
    </source>
</evidence>
<keyword evidence="7" id="KW-0325">Glycoprotein</keyword>
<keyword evidence="12" id="KW-1185">Reference proteome</keyword>
<dbReference type="Gene3D" id="2.60.40.10">
    <property type="entry name" value="Immunoglobulins"/>
    <property type="match status" value="1"/>
</dbReference>
<evidence type="ECO:0000256" key="4">
    <source>
        <dbReference type="ARBA" id="ARBA00022859"/>
    </source>
</evidence>
<evidence type="ECO:0000256" key="1">
    <source>
        <dbReference type="ARBA" id="ARBA00004236"/>
    </source>
</evidence>
<reference evidence="11" key="2">
    <citation type="submission" date="2025-08" db="UniProtKB">
        <authorList>
            <consortium name="Ensembl"/>
        </authorList>
    </citation>
    <scope>IDENTIFICATION</scope>
</reference>
<dbReference type="InterPro" id="IPR013783">
    <property type="entry name" value="Ig-like_fold"/>
</dbReference>
<evidence type="ECO:0000256" key="3">
    <source>
        <dbReference type="ARBA" id="ARBA00022729"/>
    </source>
</evidence>
<accession>A0A3Q1JAL3</accession>
<reference evidence="11" key="1">
    <citation type="submission" date="2021-04" db="EMBL/GenBank/DDBJ databases">
        <authorList>
            <consortium name="Wellcome Sanger Institute Data Sharing"/>
        </authorList>
    </citation>
    <scope>NUCLEOTIDE SEQUENCE [LARGE SCALE GENOMIC DNA]</scope>
</reference>
<dbReference type="GeneID" id="113157248"/>
<keyword evidence="3 9" id="KW-0732">Signal</keyword>
<feature type="signal peptide" evidence="9">
    <location>
        <begin position="1"/>
        <end position="22"/>
    </location>
</feature>
<evidence type="ECO:0000256" key="7">
    <source>
        <dbReference type="ARBA" id="ARBA00023180"/>
    </source>
</evidence>
<evidence type="ECO:0000256" key="2">
    <source>
        <dbReference type="ARBA" id="ARBA00022475"/>
    </source>
</evidence>
<dbReference type="PANTHER" id="PTHR19433">
    <property type="entry name" value="T-CELL RECEPTOR ALPHA CHAIN V REGION-RELATED"/>
    <property type="match status" value="1"/>
</dbReference>
<evidence type="ECO:0000256" key="6">
    <source>
        <dbReference type="ARBA" id="ARBA00023157"/>
    </source>
</evidence>
<keyword evidence="8" id="KW-0812">Transmembrane</keyword>
<dbReference type="InterPro" id="IPR003599">
    <property type="entry name" value="Ig_sub"/>
</dbReference>
<dbReference type="Pfam" id="PF07686">
    <property type="entry name" value="V-set"/>
    <property type="match status" value="1"/>
</dbReference>